<evidence type="ECO:0000256" key="1">
    <source>
        <dbReference type="SAM" id="MobiDB-lite"/>
    </source>
</evidence>
<name>A0A4Z2FF80_9TELE</name>
<keyword evidence="3" id="KW-1185">Reference proteome</keyword>
<dbReference type="Proteomes" id="UP000314294">
    <property type="component" value="Unassembled WGS sequence"/>
</dbReference>
<sequence length="188" mass="20976">MEEKTTSSAVITAPEEARYNINGERNCLCCVEQTIHSAVQYCPHKPESTTSPGSTPPPAAAKKKRDNINKGCEEARQGGLGAPLRYKDVTTFDLLLNPLVLHQLLLRGPLTVQEGLLRKVWFDIHFGPRVKEGHRPLTAGSLAIFADEDGQKYARRQRILKIHMKAQEGQSPWQKCILLQENPRCPVA</sequence>
<evidence type="ECO:0000313" key="3">
    <source>
        <dbReference type="Proteomes" id="UP000314294"/>
    </source>
</evidence>
<feature type="region of interest" description="Disordered" evidence="1">
    <location>
        <begin position="44"/>
        <end position="66"/>
    </location>
</feature>
<reference evidence="2 3" key="1">
    <citation type="submission" date="2019-03" db="EMBL/GenBank/DDBJ databases">
        <title>First draft genome of Liparis tanakae, snailfish: a comprehensive survey of snailfish specific genes.</title>
        <authorList>
            <person name="Kim W."/>
            <person name="Song I."/>
            <person name="Jeong J.-H."/>
            <person name="Kim D."/>
            <person name="Kim S."/>
            <person name="Ryu S."/>
            <person name="Song J.Y."/>
            <person name="Lee S.K."/>
        </authorList>
    </citation>
    <scope>NUCLEOTIDE SEQUENCE [LARGE SCALE GENOMIC DNA]</scope>
    <source>
        <tissue evidence="2">Muscle</tissue>
    </source>
</reference>
<organism evidence="2 3">
    <name type="scientific">Liparis tanakae</name>
    <name type="common">Tanaka's snailfish</name>
    <dbReference type="NCBI Taxonomy" id="230148"/>
    <lineage>
        <taxon>Eukaryota</taxon>
        <taxon>Metazoa</taxon>
        <taxon>Chordata</taxon>
        <taxon>Craniata</taxon>
        <taxon>Vertebrata</taxon>
        <taxon>Euteleostomi</taxon>
        <taxon>Actinopterygii</taxon>
        <taxon>Neopterygii</taxon>
        <taxon>Teleostei</taxon>
        <taxon>Neoteleostei</taxon>
        <taxon>Acanthomorphata</taxon>
        <taxon>Eupercaria</taxon>
        <taxon>Perciformes</taxon>
        <taxon>Cottioidei</taxon>
        <taxon>Cottales</taxon>
        <taxon>Liparidae</taxon>
        <taxon>Liparis</taxon>
    </lineage>
</organism>
<comment type="caution">
    <text evidence="2">The sequence shown here is derived from an EMBL/GenBank/DDBJ whole genome shotgun (WGS) entry which is preliminary data.</text>
</comment>
<evidence type="ECO:0000313" key="2">
    <source>
        <dbReference type="EMBL" id="TNN39545.1"/>
    </source>
</evidence>
<dbReference type="EMBL" id="SRLO01001271">
    <property type="protein sequence ID" value="TNN39545.1"/>
    <property type="molecule type" value="Genomic_DNA"/>
</dbReference>
<proteinExistence type="predicted"/>
<protein>
    <submittedName>
        <fullName evidence="2">Uncharacterized protein</fullName>
    </submittedName>
</protein>
<gene>
    <name evidence="2" type="ORF">EYF80_050292</name>
</gene>
<dbReference type="AlphaFoldDB" id="A0A4Z2FF80"/>
<accession>A0A4Z2FF80</accession>